<keyword evidence="1" id="KW-0472">Membrane</keyword>
<keyword evidence="1" id="KW-0812">Transmembrane</keyword>
<evidence type="ECO:0008006" key="4">
    <source>
        <dbReference type="Google" id="ProtNLM"/>
    </source>
</evidence>
<sequence>MLDTPRRARLLADARHTAGKLPRTEPFKIHNISETTGYRIIKEGTARRSQKVHNRGRKQVLAQYECEAIEAVEDANFGFASSSHFKVAKTIGIANGSERAIQRNIKLQEVQRTAVRTNQCPSTFCDMAVSINSVQLSLPQAIIAGFFLVLGFLYFAFQISELTRVLLSTFVTPGKPLTSFGPRGSWALITGASDLGIKWEMNPPTSPDLNPIETIWRIIKQRLKSRGVIFEEAVLRRAIQEEWDKITLDEINRAEMGVLSPIKGVCSIAGI</sequence>
<evidence type="ECO:0000256" key="1">
    <source>
        <dbReference type="SAM" id="Phobius"/>
    </source>
</evidence>
<evidence type="ECO:0000313" key="2">
    <source>
        <dbReference type="EMBL" id="ERF75957.1"/>
    </source>
</evidence>
<proteinExistence type="predicted"/>
<dbReference type="AlphaFoldDB" id="U1GEB1"/>
<dbReference type="Gene3D" id="3.30.420.10">
    <property type="entry name" value="Ribonuclease H-like superfamily/Ribonuclease H"/>
    <property type="match status" value="1"/>
</dbReference>
<dbReference type="GeneID" id="19236381"/>
<gene>
    <name evidence="2" type="ORF">EPUS_01323</name>
</gene>
<dbReference type="Proteomes" id="UP000019373">
    <property type="component" value="Unassembled WGS sequence"/>
</dbReference>
<feature type="transmembrane region" description="Helical" evidence="1">
    <location>
        <begin position="138"/>
        <end position="157"/>
    </location>
</feature>
<name>U1GEB1_ENDPU</name>
<keyword evidence="1" id="KW-1133">Transmembrane helix</keyword>
<dbReference type="GO" id="GO:0003676">
    <property type="term" value="F:nucleic acid binding"/>
    <property type="evidence" value="ECO:0007669"/>
    <property type="project" value="InterPro"/>
</dbReference>
<evidence type="ECO:0000313" key="3">
    <source>
        <dbReference type="Proteomes" id="UP000019373"/>
    </source>
</evidence>
<reference evidence="3" key="1">
    <citation type="journal article" date="2014" name="BMC Genomics">
        <title>Genome characteristics reveal the impact of lichenization on lichen-forming fungus Endocarpon pusillum Hedwig (Verrucariales, Ascomycota).</title>
        <authorList>
            <person name="Wang Y.-Y."/>
            <person name="Liu B."/>
            <person name="Zhang X.-Y."/>
            <person name="Zhou Q.-M."/>
            <person name="Zhang T."/>
            <person name="Li H."/>
            <person name="Yu Y.-F."/>
            <person name="Zhang X.-L."/>
            <person name="Hao X.-Y."/>
            <person name="Wang M."/>
            <person name="Wang L."/>
            <person name="Wei J.-C."/>
        </authorList>
    </citation>
    <scope>NUCLEOTIDE SEQUENCE [LARGE SCALE GENOMIC DNA]</scope>
    <source>
        <strain evidence="3">Z07020 / HMAS-L-300199</strain>
    </source>
</reference>
<dbReference type="InterPro" id="IPR036397">
    <property type="entry name" value="RNaseH_sf"/>
</dbReference>
<dbReference type="OrthoDB" id="2266637at2759"/>
<accession>U1GEB1</accession>
<organism evidence="2 3">
    <name type="scientific">Endocarpon pusillum (strain Z07020 / HMAS-L-300199)</name>
    <name type="common">Lichen-forming fungus</name>
    <dbReference type="NCBI Taxonomy" id="1263415"/>
    <lineage>
        <taxon>Eukaryota</taxon>
        <taxon>Fungi</taxon>
        <taxon>Dikarya</taxon>
        <taxon>Ascomycota</taxon>
        <taxon>Pezizomycotina</taxon>
        <taxon>Eurotiomycetes</taxon>
        <taxon>Chaetothyriomycetidae</taxon>
        <taxon>Verrucariales</taxon>
        <taxon>Verrucariaceae</taxon>
        <taxon>Endocarpon</taxon>
    </lineage>
</organism>
<dbReference type="RefSeq" id="XP_007786806.1">
    <property type="nucleotide sequence ID" value="XM_007788616.1"/>
</dbReference>
<dbReference type="EMBL" id="KE720795">
    <property type="protein sequence ID" value="ERF75957.1"/>
    <property type="molecule type" value="Genomic_DNA"/>
</dbReference>
<dbReference type="HOGENOM" id="CLU_1026831_0_0_1"/>
<protein>
    <recommendedName>
        <fullName evidence="4">Tc1-like transposase DDE domain-containing protein</fullName>
    </recommendedName>
</protein>
<keyword evidence="3" id="KW-1185">Reference proteome</keyword>